<keyword evidence="2" id="KW-0472">Membrane</keyword>
<feature type="domain" description="DUF6534" evidence="3">
    <location>
        <begin position="222"/>
        <end position="281"/>
    </location>
</feature>
<evidence type="ECO:0000313" key="4">
    <source>
        <dbReference type="EMBL" id="OCB89745.1"/>
    </source>
</evidence>
<evidence type="ECO:0000313" key="5">
    <source>
        <dbReference type="Proteomes" id="UP000757232"/>
    </source>
</evidence>
<feature type="transmembrane region" description="Helical" evidence="2">
    <location>
        <begin position="20"/>
        <end position="39"/>
    </location>
</feature>
<dbReference type="EMBL" id="LNZH02000150">
    <property type="protein sequence ID" value="OCB89745.1"/>
    <property type="molecule type" value="Genomic_DNA"/>
</dbReference>
<protein>
    <recommendedName>
        <fullName evidence="3">DUF6534 domain-containing protein</fullName>
    </recommendedName>
</protein>
<feature type="transmembrane region" description="Helical" evidence="2">
    <location>
        <begin position="226"/>
        <end position="249"/>
    </location>
</feature>
<dbReference type="OrthoDB" id="3206554at2759"/>
<dbReference type="SUPFAM" id="SSF47473">
    <property type="entry name" value="EF-hand"/>
    <property type="match status" value="1"/>
</dbReference>
<name>A0A9Q5N7C6_SANBA</name>
<feature type="domain" description="DUF6534" evidence="3">
    <location>
        <begin position="174"/>
        <end position="217"/>
    </location>
</feature>
<sequence length="359" mass="40851">MITLYHYLIQSFGNNKELEVLVPSLALTVGLTGTITFFAQRYRSPLEAFGEANEYPFQLFHLAGLETQKNIIAPIIFVFQMARLTSGWVTTVKAYEYILRLFVFDIDHTHRIEFGTFVAWTHQVNFLVTTVKAYEYILCLFVFDIDHTHRIEFGTFVAWTHQVRWIFTAGLAVAVLCDILITGSLCYWLHGSRSGVHGMNEIIDKIILYSIENGMLIWMNEIIDKIILYSIENGMLICLASVASLICGITMPGNLIFIGIHFVISKLYINSILASLNTRNSFRARKERLFINARPAGEDGPETLRYRDHNFLSTHGYVLQSPKSPRSFRSSDLAVSVKEAEQTGTSTESDFAVRKEHVV</sequence>
<feature type="region of interest" description="Disordered" evidence="1">
    <location>
        <begin position="339"/>
        <end position="359"/>
    </location>
</feature>
<keyword evidence="2" id="KW-1133">Transmembrane helix</keyword>
<dbReference type="InterPro" id="IPR011992">
    <property type="entry name" value="EF-hand-dom_pair"/>
</dbReference>
<reference evidence="4" key="1">
    <citation type="submission" date="2016-06" db="EMBL/GenBank/DDBJ databases">
        <title>Draft Genome sequence of the fungus Inonotus baumii.</title>
        <authorList>
            <person name="Zhu H."/>
            <person name="Lin W."/>
        </authorList>
    </citation>
    <scope>NUCLEOTIDE SEQUENCE</scope>
    <source>
        <strain evidence="4">821</strain>
    </source>
</reference>
<dbReference type="Proteomes" id="UP000757232">
    <property type="component" value="Unassembled WGS sequence"/>
</dbReference>
<dbReference type="AlphaFoldDB" id="A0A9Q5N7C6"/>
<feature type="transmembrane region" description="Helical" evidence="2">
    <location>
        <begin position="255"/>
        <end position="276"/>
    </location>
</feature>
<proteinExistence type="predicted"/>
<evidence type="ECO:0000259" key="3">
    <source>
        <dbReference type="Pfam" id="PF20152"/>
    </source>
</evidence>
<dbReference type="Pfam" id="PF20152">
    <property type="entry name" value="DUF6534"/>
    <property type="match status" value="2"/>
</dbReference>
<keyword evidence="5" id="KW-1185">Reference proteome</keyword>
<evidence type="ECO:0000256" key="2">
    <source>
        <dbReference type="SAM" id="Phobius"/>
    </source>
</evidence>
<dbReference type="PANTHER" id="PTHR40465">
    <property type="entry name" value="CHROMOSOME 1, WHOLE GENOME SHOTGUN SEQUENCE"/>
    <property type="match status" value="1"/>
</dbReference>
<organism evidence="4 5">
    <name type="scientific">Sanghuangporus baumii</name>
    <name type="common">Phellinus baumii</name>
    <dbReference type="NCBI Taxonomy" id="108892"/>
    <lineage>
        <taxon>Eukaryota</taxon>
        <taxon>Fungi</taxon>
        <taxon>Dikarya</taxon>
        <taxon>Basidiomycota</taxon>
        <taxon>Agaricomycotina</taxon>
        <taxon>Agaricomycetes</taxon>
        <taxon>Hymenochaetales</taxon>
        <taxon>Hymenochaetaceae</taxon>
        <taxon>Sanghuangporus</taxon>
    </lineage>
</organism>
<feature type="transmembrane region" description="Helical" evidence="2">
    <location>
        <begin position="165"/>
        <end position="190"/>
    </location>
</feature>
<keyword evidence="2" id="KW-0812">Transmembrane</keyword>
<comment type="caution">
    <text evidence="4">The sequence shown here is derived from an EMBL/GenBank/DDBJ whole genome shotgun (WGS) entry which is preliminary data.</text>
</comment>
<evidence type="ECO:0000256" key="1">
    <source>
        <dbReference type="SAM" id="MobiDB-lite"/>
    </source>
</evidence>
<dbReference type="PANTHER" id="PTHR40465:SF1">
    <property type="entry name" value="DUF6534 DOMAIN-CONTAINING PROTEIN"/>
    <property type="match status" value="1"/>
</dbReference>
<accession>A0A9Q5N7C6</accession>
<gene>
    <name evidence="4" type="ORF">A7U60_g3093</name>
</gene>
<dbReference type="InterPro" id="IPR045339">
    <property type="entry name" value="DUF6534"/>
</dbReference>